<organism evidence="1 2">
    <name type="scientific">Intestinibacter bartlettii</name>
    <dbReference type="NCBI Taxonomy" id="261299"/>
    <lineage>
        <taxon>Bacteria</taxon>
        <taxon>Bacillati</taxon>
        <taxon>Bacillota</taxon>
        <taxon>Clostridia</taxon>
        <taxon>Peptostreptococcales</taxon>
        <taxon>Peptostreptococcaceae</taxon>
        <taxon>Intestinibacter</taxon>
    </lineage>
</organism>
<comment type="caution">
    <text evidence="1">The sequence shown here is derived from an EMBL/GenBank/DDBJ whole genome shotgun (WGS) entry which is preliminary data.</text>
</comment>
<gene>
    <name evidence="1" type="ORF">LIP50_03570</name>
</gene>
<keyword evidence="2" id="KW-1185">Reference proteome</keyword>
<evidence type="ECO:0000313" key="1">
    <source>
        <dbReference type="EMBL" id="MCB5445278.1"/>
    </source>
</evidence>
<dbReference type="RefSeq" id="WP_226915014.1">
    <property type="nucleotide sequence ID" value="NZ_DBFPAC010000103.1"/>
</dbReference>
<protein>
    <submittedName>
        <fullName evidence="1">Uncharacterized protein</fullName>
    </submittedName>
</protein>
<sequence length="45" mass="5366">MIFEKLSKIKNDIKDTISFKKATVFAKRRKGFSLINHTFLNIIYF</sequence>
<dbReference type="Proteomes" id="UP001299409">
    <property type="component" value="Unassembled WGS sequence"/>
</dbReference>
<accession>A0ABS8CUY1</accession>
<proteinExistence type="predicted"/>
<reference evidence="1 2" key="1">
    <citation type="submission" date="2021-10" db="EMBL/GenBank/DDBJ databases">
        <title>Collection of gut derived symbiotic bacterial strains cultured from healthy donors.</title>
        <authorList>
            <person name="Lin H."/>
            <person name="Littmann E."/>
            <person name="Claire K."/>
            <person name="Pamer E."/>
        </authorList>
    </citation>
    <scope>NUCLEOTIDE SEQUENCE [LARGE SCALE GENOMIC DNA]</scope>
    <source>
        <strain evidence="1 2">MSK.17.68</strain>
    </source>
</reference>
<name>A0ABS8CUY1_9FIRM</name>
<evidence type="ECO:0000313" key="2">
    <source>
        <dbReference type="Proteomes" id="UP001299409"/>
    </source>
</evidence>
<dbReference type="EMBL" id="JAJBMB010000002">
    <property type="protein sequence ID" value="MCB5445278.1"/>
    <property type="molecule type" value="Genomic_DNA"/>
</dbReference>